<organism evidence="2 3">
    <name type="scientific">Canna indica</name>
    <name type="common">Indian-shot</name>
    <dbReference type="NCBI Taxonomy" id="4628"/>
    <lineage>
        <taxon>Eukaryota</taxon>
        <taxon>Viridiplantae</taxon>
        <taxon>Streptophyta</taxon>
        <taxon>Embryophyta</taxon>
        <taxon>Tracheophyta</taxon>
        <taxon>Spermatophyta</taxon>
        <taxon>Magnoliopsida</taxon>
        <taxon>Liliopsida</taxon>
        <taxon>Zingiberales</taxon>
        <taxon>Cannaceae</taxon>
        <taxon>Canna</taxon>
    </lineage>
</organism>
<dbReference type="Gene3D" id="3.10.20.90">
    <property type="entry name" value="Phosphatidylinositol 3-kinase Catalytic Subunit, Chain A, domain 1"/>
    <property type="match status" value="1"/>
</dbReference>
<dbReference type="EMBL" id="CP136896">
    <property type="protein sequence ID" value="WOL12614.1"/>
    <property type="molecule type" value="Genomic_DNA"/>
</dbReference>
<evidence type="ECO:0000256" key="1">
    <source>
        <dbReference type="SAM" id="MobiDB-lite"/>
    </source>
</evidence>
<protein>
    <submittedName>
        <fullName evidence="2">Uncharacterized protein</fullName>
    </submittedName>
</protein>
<dbReference type="Proteomes" id="UP001327560">
    <property type="component" value="Chromosome 7"/>
</dbReference>
<dbReference type="PANTHER" id="PTHR47290:SF4">
    <property type="entry name" value="RING FINGER PROTEIN"/>
    <property type="match status" value="1"/>
</dbReference>
<evidence type="ECO:0000313" key="3">
    <source>
        <dbReference type="Proteomes" id="UP001327560"/>
    </source>
</evidence>
<evidence type="ECO:0000313" key="2">
    <source>
        <dbReference type="EMBL" id="WOL12614.1"/>
    </source>
</evidence>
<feature type="region of interest" description="Disordered" evidence="1">
    <location>
        <begin position="31"/>
        <end position="71"/>
    </location>
</feature>
<feature type="region of interest" description="Disordered" evidence="1">
    <location>
        <begin position="1"/>
        <end position="20"/>
    </location>
</feature>
<sequence length="284" mass="31293">MMLKSAVEATTTPSPALPSIYAFSDDIKTSSLNYSMDEEPSPTTNHGEDDVEEEEEQQEILNTTPSSPSTDWLQLGLAVQTSNSGASSSSSTAASVIQLLPRPMTWGIWRPRNWMSSGGGILSAGTAVPVPPSPLRMDMGIRLKGSSSTMLRAGAASGMRVVSPPRRQSAGVWLILEAAQHQGRQPFLPQIPNNYLRIKDGRLTVKLLIKYLVRKLGLEDESEVEITCRGQRLLPFLTLQYVRDSIWCLSNNAAMWMLPDSPAATQHVMQLQYRRRAHPFLGLM</sequence>
<dbReference type="PANTHER" id="PTHR47290">
    <property type="entry name" value="RING FINGER PROTEIN"/>
    <property type="match status" value="1"/>
</dbReference>
<feature type="compositionally biased region" description="Acidic residues" evidence="1">
    <location>
        <begin position="49"/>
        <end position="58"/>
    </location>
</feature>
<proteinExistence type="predicted"/>
<gene>
    <name evidence="2" type="ORF">Cni_G21381</name>
</gene>
<keyword evidence="3" id="KW-1185">Reference proteome</keyword>
<reference evidence="2 3" key="1">
    <citation type="submission" date="2023-10" db="EMBL/GenBank/DDBJ databases">
        <title>Chromosome-scale genome assembly provides insights into flower coloration mechanisms of Canna indica.</title>
        <authorList>
            <person name="Li C."/>
        </authorList>
    </citation>
    <scope>NUCLEOTIDE SEQUENCE [LARGE SCALE GENOMIC DNA]</scope>
    <source>
        <tissue evidence="2">Flower</tissue>
    </source>
</reference>
<feature type="compositionally biased region" description="Polar residues" evidence="1">
    <location>
        <begin position="60"/>
        <end position="71"/>
    </location>
</feature>
<dbReference type="InterPro" id="IPR044171">
    <property type="entry name" value="LAX2-like"/>
</dbReference>
<name>A0AAQ3QIM9_9LILI</name>
<accession>A0AAQ3QIM9</accession>
<dbReference type="AlphaFoldDB" id="A0AAQ3QIM9"/>